<comment type="cofactor">
    <cofactor evidence="1">
        <name>Mg(2+)</name>
        <dbReference type="ChEBI" id="CHEBI:18420"/>
    </cofactor>
</comment>
<dbReference type="SFLD" id="SFLDS00005">
    <property type="entry name" value="Isoprenoid_Synthase_Type_I"/>
    <property type="match status" value="1"/>
</dbReference>
<dbReference type="Gene3D" id="1.10.600.10">
    <property type="entry name" value="Farnesyl Diphosphate Synthase"/>
    <property type="match status" value="1"/>
</dbReference>
<dbReference type="InterPro" id="IPR033749">
    <property type="entry name" value="Polyprenyl_synt_CS"/>
</dbReference>
<sequence>MDKLNINREVKKIERQLKDTIKSNNVVLEEAAHHLLSSGGKRVRPSFVILSSEYGDSPRNKDTYKIAVSLELIHMATLVHDDVIDKSDKRRGRLTISKKWDQDTAILTGNYLLALALKHIASIEDKRIHTILSHAIVDVCRGELFQFQDQFNSNQPVTNYLRRINRKTALLIQLATELGALSAHADTKTANKMKRIGHYIGMSFQIVDDILDFTSTEKQLGKPVGSDLMNGHITLPVLLEIRNNPSFKQKIDALQPNSPKEDFIYCVNYIRQSDSIDQSKQVSRHYLQKAVRLLDELEENTATTWFKKLIKRMGSRNV</sequence>
<evidence type="ECO:0000256" key="1">
    <source>
        <dbReference type="ARBA" id="ARBA00001946"/>
    </source>
</evidence>
<dbReference type="PROSITE" id="PS00444">
    <property type="entry name" value="POLYPRENYL_SYNTHASE_2"/>
    <property type="match status" value="1"/>
</dbReference>
<dbReference type="SUPFAM" id="SSF48576">
    <property type="entry name" value="Terpenoid synthases"/>
    <property type="match status" value="1"/>
</dbReference>
<protein>
    <submittedName>
        <fullName evidence="7">Heptaprenyl diphosphate synthase subunit II</fullName>
    </submittedName>
</protein>
<keyword evidence="8" id="KW-1185">Reference proteome</keyword>
<comment type="caution">
    <text evidence="7">The sequence shown here is derived from an EMBL/GenBank/DDBJ whole genome shotgun (WGS) entry which is preliminary data.</text>
</comment>
<evidence type="ECO:0000256" key="3">
    <source>
        <dbReference type="ARBA" id="ARBA00022679"/>
    </source>
</evidence>
<keyword evidence="5" id="KW-0460">Magnesium</keyword>
<proteinExistence type="inferred from homology"/>
<evidence type="ECO:0000313" key="8">
    <source>
        <dbReference type="Proteomes" id="UP000017131"/>
    </source>
</evidence>
<dbReference type="InterPro" id="IPR000092">
    <property type="entry name" value="Polyprenyl_synt"/>
</dbReference>
<evidence type="ECO:0000256" key="2">
    <source>
        <dbReference type="ARBA" id="ARBA00006706"/>
    </source>
</evidence>
<gene>
    <name evidence="7" type="ORF">SSIM_03965</name>
</gene>
<keyword evidence="3 6" id="KW-0808">Transferase</keyword>
<dbReference type="PANTHER" id="PTHR12001">
    <property type="entry name" value="GERANYLGERANYL PYROPHOSPHATE SYNTHASE"/>
    <property type="match status" value="1"/>
</dbReference>
<organism evidence="7 8">
    <name type="scientific">Staphylococcus simulans UMC-CNS-990</name>
    <dbReference type="NCBI Taxonomy" id="1405498"/>
    <lineage>
        <taxon>Bacteria</taxon>
        <taxon>Bacillati</taxon>
        <taxon>Bacillota</taxon>
        <taxon>Bacilli</taxon>
        <taxon>Bacillales</taxon>
        <taxon>Staphylococcaceae</taxon>
        <taxon>Staphylococcus</taxon>
    </lineage>
</organism>
<comment type="similarity">
    <text evidence="2 6">Belongs to the FPP/GGPP synthase family.</text>
</comment>
<dbReference type="Proteomes" id="UP000017131">
    <property type="component" value="Unassembled WGS sequence"/>
</dbReference>
<evidence type="ECO:0000313" key="7">
    <source>
        <dbReference type="EMBL" id="ERS93978.1"/>
    </source>
</evidence>
<dbReference type="PROSITE" id="PS00723">
    <property type="entry name" value="POLYPRENYL_SYNTHASE_1"/>
    <property type="match status" value="1"/>
</dbReference>
<dbReference type="PANTHER" id="PTHR12001:SF69">
    <property type="entry name" value="ALL TRANS-POLYPRENYL-DIPHOSPHATE SYNTHASE PDSS1"/>
    <property type="match status" value="1"/>
</dbReference>
<evidence type="ECO:0000256" key="6">
    <source>
        <dbReference type="RuleBase" id="RU004466"/>
    </source>
</evidence>
<evidence type="ECO:0000256" key="5">
    <source>
        <dbReference type="ARBA" id="ARBA00022842"/>
    </source>
</evidence>
<dbReference type="RefSeq" id="WP_023015190.1">
    <property type="nucleotide sequence ID" value="NZ_AXDY01000003.1"/>
</dbReference>
<dbReference type="Pfam" id="PF00348">
    <property type="entry name" value="polyprenyl_synt"/>
    <property type="match status" value="1"/>
</dbReference>
<reference evidence="7 8" key="1">
    <citation type="journal article" date="2013" name="Genome Announc.">
        <title>Draft Genome Sequence of Staphylococcus simulans UMC-CNS-990, Isolated from a Case of Chronic Bovine Mastitis.</title>
        <authorList>
            <person name="Calcutt M.J."/>
            <person name="Foecking M.F."/>
            <person name="Hsieh H.Y."/>
            <person name="Perry J."/>
            <person name="Stewart G.C."/>
            <person name="Middleton J.R."/>
        </authorList>
    </citation>
    <scope>NUCLEOTIDE SEQUENCE [LARGE SCALE GENOMIC DNA]</scope>
    <source>
        <strain evidence="7 8">UMC-CNS-990</strain>
    </source>
</reference>
<dbReference type="EMBL" id="AXDY01000003">
    <property type="protein sequence ID" value="ERS93978.1"/>
    <property type="molecule type" value="Genomic_DNA"/>
</dbReference>
<dbReference type="InterPro" id="IPR008949">
    <property type="entry name" value="Isoprenoid_synthase_dom_sf"/>
</dbReference>
<dbReference type="CDD" id="cd00685">
    <property type="entry name" value="Trans_IPPS_HT"/>
    <property type="match status" value="1"/>
</dbReference>
<accession>A0ABN0PEB9</accession>
<evidence type="ECO:0000256" key="4">
    <source>
        <dbReference type="ARBA" id="ARBA00022723"/>
    </source>
</evidence>
<name>A0ABN0PEB9_STASI</name>
<keyword evidence="4" id="KW-0479">Metal-binding</keyword>